<feature type="chain" id="PRO_5035476085" evidence="1">
    <location>
        <begin position="23"/>
        <end position="132"/>
    </location>
</feature>
<reference evidence="2" key="1">
    <citation type="journal article" date="2021" name="Nat. Commun.">
        <title>Genetic determinants of endophytism in the Arabidopsis root mycobiome.</title>
        <authorList>
            <person name="Mesny F."/>
            <person name="Miyauchi S."/>
            <person name="Thiergart T."/>
            <person name="Pickel B."/>
            <person name="Atanasova L."/>
            <person name="Karlsson M."/>
            <person name="Huettel B."/>
            <person name="Barry K.W."/>
            <person name="Haridas S."/>
            <person name="Chen C."/>
            <person name="Bauer D."/>
            <person name="Andreopoulos W."/>
            <person name="Pangilinan J."/>
            <person name="LaButti K."/>
            <person name="Riley R."/>
            <person name="Lipzen A."/>
            <person name="Clum A."/>
            <person name="Drula E."/>
            <person name="Henrissat B."/>
            <person name="Kohler A."/>
            <person name="Grigoriev I.V."/>
            <person name="Martin F.M."/>
            <person name="Hacquard S."/>
        </authorList>
    </citation>
    <scope>NUCLEOTIDE SEQUENCE</scope>
    <source>
        <strain evidence="2">MPI-CAGE-CH-0235</strain>
    </source>
</reference>
<dbReference type="AlphaFoldDB" id="A0A8K0T2T6"/>
<protein>
    <submittedName>
        <fullName evidence="2">Uncharacterized protein</fullName>
    </submittedName>
</protein>
<keyword evidence="3" id="KW-1185">Reference proteome</keyword>
<dbReference type="Proteomes" id="UP000813444">
    <property type="component" value="Unassembled WGS sequence"/>
</dbReference>
<sequence>MSIPSLLSLLGWPVWWVISSLARNTPQILIPCGREVVITSEGILDIASSEHAFSTAKYDATQLILPKTKESGGRKKGKRSKGDQAMMTSILSWHRIFACHVNPFRSPWPCNTPSAIRPDPSCPGCQVDKIRS</sequence>
<accession>A0A8K0T2T6</accession>
<feature type="signal peptide" evidence="1">
    <location>
        <begin position="1"/>
        <end position="22"/>
    </location>
</feature>
<keyword evidence="1" id="KW-0732">Signal</keyword>
<dbReference type="EMBL" id="JAGPNK010000001">
    <property type="protein sequence ID" value="KAH7328331.1"/>
    <property type="molecule type" value="Genomic_DNA"/>
</dbReference>
<comment type="caution">
    <text evidence="2">The sequence shown here is derived from an EMBL/GenBank/DDBJ whole genome shotgun (WGS) entry which is preliminary data.</text>
</comment>
<organism evidence="2 3">
    <name type="scientific">Stachybotrys elegans</name>
    <dbReference type="NCBI Taxonomy" id="80388"/>
    <lineage>
        <taxon>Eukaryota</taxon>
        <taxon>Fungi</taxon>
        <taxon>Dikarya</taxon>
        <taxon>Ascomycota</taxon>
        <taxon>Pezizomycotina</taxon>
        <taxon>Sordariomycetes</taxon>
        <taxon>Hypocreomycetidae</taxon>
        <taxon>Hypocreales</taxon>
        <taxon>Stachybotryaceae</taxon>
        <taxon>Stachybotrys</taxon>
    </lineage>
</organism>
<gene>
    <name evidence="2" type="ORF">B0I35DRAFT_15391</name>
</gene>
<name>A0A8K0T2T6_9HYPO</name>
<proteinExistence type="predicted"/>
<evidence type="ECO:0000313" key="3">
    <source>
        <dbReference type="Proteomes" id="UP000813444"/>
    </source>
</evidence>
<evidence type="ECO:0000313" key="2">
    <source>
        <dbReference type="EMBL" id="KAH7328331.1"/>
    </source>
</evidence>
<evidence type="ECO:0000256" key="1">
    <source>
        <dbReference type="SAM" id="SignalP"/>
    </source>
</evidence>